<dbReference type="PANTHER" id="PTHR48312:SF1">
    <property type="entry name" value="SULFOTRANSFERASE"/>
    <property type="match status" value="1"/>
</dbReference>
<protein>
    <recommendedName>
        <fullName evidence="3">Sulfotransferase family protein</fullName>
    </recommendedName>
</protein>
<dbReference type="Gene3D" id="3.40.50.300">
    <property type="entry name" value="P-loop containing nucleotide triphosphate hydrolases"/>
    <property type="match status" value="1"/>
</dbReference>
<dbReference type="InterPro" id="IPR027417">
    <property type="entry name" value="P-loop_NTPase"/>
</dbReference>
<sequence>MASTMATEDKDNRIFLWFNPRSMSTAFTKCVSFMEGAHVWNEPYASCMLNEWFSNPEDMKRYPKLESTFQQLTGTCKKVQEFGHYYDGGTLKPTSVFTHEWFLGEIIKPLPKGKSFLFVKEDAACISGRFEMLPKVSFKHSFIIRNPLRSVSSVRKLFMTFFGYEDNPDDFDLYESNPFLDSETLPPNPCYDVWKYVKTNIDPNPVVIDADDLRNFPDKILRKYCEGVGIPFKAKYTKWERSDSSMKYFNGSLDLMVWGKQNHVYDTAFESDCFTPTTSPLPQFDDLTPDGQRYVLDLQDGFNEMYQSRIKP</sequence>
<accession>A0A9Q1HCF8</accession>
<dbReference type="Proteomes" id="UP001152320">
    <property type="component" value="Chromosome 6"/>
</dbReference>
<reference evidence="1" key="1">
    <citation type="submission" date="2021-10" db="EMBL/GenBank/DDBJ databases">
        <title>Tropical sea cucumber genome reveals ecological adaptation and Cuvierian tubules defense mechanism.</title>
        <authorList>
            <person name="Chen T."/>
        </authorList>
    </citation>
    <scope>NUCLEOTIDE SEQUENCE</scope>
    <source>
        <strain evidence="1">Nanhai2018</strain>
        <tissue evidence="1">Muscle</tissue>
    </source>
</reference>
<evidence type="ECO:0000313" key="2">
    <source>
        <dbReference type="Proteomes" id="UP001152320"/>
    </source>
</evidence>
<dbReference type="OrthoDB" id="416710at2759"/>
<comment type="caution">
    <text evidence="1">The sequence shown here is derived from an EMBL/GenBank/DDBJ whole genome shotgun (WGS) entry which is preliminary data.</text>
</comment>
<dbReference type="AlphaFoldDB" id="A0A9Q1HCF8"/>
<name>A0A9Q1HCF8_HOLLE</name>
<evidence type="ECO:0000313" key="1">
    <source>
        <dbReference type="EMBL" id="KAJ8040935.1"/>
    </source>
</evidence>
<dbReference type="EMBL" id="JAIZAY010000006">
    <property type="protein sequence ID" value="KAJ8040935.1"/>
    <property type="molecule type" value="Genomic_DNA"/>
</dbReference>
<gene>
    <name evidence="1" type="ORF">HOLleu_15387</name>
</gene>
<organism evidence="1 2">
    <name type="scientific">Holothuria leucospilota</name>
    <name type="common">Black long sea cucumber</name>
    <name type="synonym">Mertensiothuria leucospilota</name>
    <dbReference type="NCBI Taxonomy" id="206669"/>
    <lineage>
        <taxon>Eukaryota</taxon>
        <taxon>Metazoa</taxon>
        <taxon>Echinodermata</taxon>
        <taxon>Eleutherozoa</taxon>
        <taxon>Echinozoa</taxon>
        <taxon>Holothuroidea</taxon>
        <taxon>Aspidochirotacea</taxon>
        <taxon>Aspidochirotida</taxon>
        <taxon>Holothuriidae</taxon>
        <taxon>Holothuria</taxon>
    </lineage>
</organism>
<dbReference type="Pfam" id="PF19798">
    <property type="entry name" value="Sulfotransfer_5"/>
    <property type="match status" value="1"/>
</dbReference>
<proteinExistence type="predicted"/>
<dbReference type="PANTHER" id="PTHR48312">
    <property type="match status" value="1"/>
</dbReference>
<evidence type="ECO:0008006" key="3">
    <source>
        <dbReference type="Google" id="ProtNLM"/>
    </source>
</evidence>
<keyword evidence="2" id="KW-1185">Reference proteome</keyword>
<dbReference type="SUPFAM" id="SSF52540">
    <property type="entry name" value="P-loop containing nucleoside triphosphate hydrolases"/>
    <property type="match status" value="1"/>
</dbReference>